<dbReference type="Proteomes" id="UP001623592">
    <property type="component" value="Unassembled WGS sequence"/>
</dbReference>
<organism evidence="13 14">
    <name type="scientific">Clostridium neuense</name>
    <dbReference type="NCBI Taxonomy" id="1728934"/>
    <lineage>
        <taxon>Bacteria</taxon>
        <taxon>Bacillati</taxon>
        <taxon>Bacillota</taxon>
        <taxon>Clostridia</taxon>
        <taxon>Eubacteriales</taxon>
        <taxon>Clostridiaceae</taxon>
        <taxon>Clostridium</taxon>
    </lineage>
</organism>
<evidence type="ECO:0000256" key="10">
    <source>
        <dbReference type="ARBA" id="ARBA00023136"/>
    </source>
</evidence>
<proteinExistence type="predicted"/>
<feature type="transmembrane region" description="Helical" evidence="11">
    <location>
        <begin position="46"/>
        <end position="67"/>
    </location>
</feature>
<keyword evidence="9" id="KW-0902">Two-component regulatory system</keyword>
<keyword evidence="7 13" id="KW-0418">Kinase</keyword>
<dbReference type="PRINTS" id="PR00344">
    <property type="entry name" value="BCTRLSENSOR"/>
</dbReference>
<dbReference type="PANTHER" id="PTHR45453">
    <property type="entry name" value="PHOSPHATE REGULON SENSOR PROTEIN PHOR"/>
    <property type="match status" value="1"/>
</dbReference>
<keyword evidence="4" id="KW-1003">Cell membrane</keyword>
<evidence type="ECO:0000256" key="8">
    <source>
        <dbReference type="ARBA" id="ARBA00022989"/>
    </source>
</evidence>
<keyword evidence="14" id="KW-1185">Reference proteome</keyword>
<keyword evidence="5 13" id="KW-0808">Transferase</keyword>
<gene>
    <name evidence="13" type="ORF">ACJDT4_02430</name>
</gene>
<dbReference type="Pfam" id="PF02518">
    <property type="entry name" value="HATPase_c"/>
    <property type="match status" value="1"/>
</dbReference>
<dbReference type="Gene3D" id="1.10.287.130">
    <property type="match status" value="1"/>
</dbReference>
<dbReference type="SMART" id="SM00387">
    <property type="entry name" value="HATPase_c"/>
    <property type="match status" value="1"/>
</dbReference>
<comment type="caution">
    <text evidence="13">The sequence shown here is derived from an EMBL/GenBank/DDBJ whole genome shotgun (WGS) entry which is preliminary data.</text>
</comment>
<protein>
    <recommendedName>
        <fullName evidence="3">histidine kinase</fullName>
        <ecNumber evidence="3">2.7.13.3</ecNumber>
    </recommendedName>
</protein>
<keyword evidence="10 11" id="KW-0472">Membrane</keyword>
<evidence type="ECO:0000256" key="1">
    <source>
        <dbReference type="ARBA" id="ARBA00000085"/>
    </source>
</evidence>
<evidence type="ECO:0000256" key="9">
    <source>
        <dbReference type="ARBA" id="ARBA00023012"/>
    </source>
</evidence>
<dbReference type="EMBL" id="JBJIAA010000002">
    <property type="protein sequence ID" value="MFL0249263.1"/>
    <property type="molecule type" value="Genomic_DNA"/>
</dbReference>
<dbReference type="Gene3D" id="3.30.565.10">
    <property type="entry name" value="Histidine kinase-like ATPase, C-terminal domain"/>
    <property type="match status" value="1"/>
</dbReference>
<keyword evidence="8 11" id="KW-1133">Transmembrane helix</keyword>
<dbReference type="GO" id="GO:0004673">
    <property type="term" value="F:protein histidine kinase activity"/>
    <property type="evidence" value="ECO:0007669"/>
    <property type="project" value="UniProtKB-EC"/>
</dbReference>
<comment type="subcellular location">
    <subcellularLocation>
        <location evidence="2">Cell membrane</location>
        <topology evidence="2">Multi-pass membrane protein</topology>
    </subcellularLocation>
</comment>
<dbReference type="InterPro" id="IPR003594">
    <property type="entry name" value="HATPase_dom"/>
</dbReference>
<evidence type="ECO:0000256" key="11">
    <source>
        <dbReference type="SAM" id="Phobius"/>
    </source>
</evidence>
<evidence type="ECO:0000256" key="3">
    <source>
        <dbReference type="ARBA" id="ARBA00012438"/>
    </source>
</evidence>
<evidence type="ECO:0000256" key="4">
    <source>
        <dbReference type="ARBA" id="ARBA00022475"/>
    </source>
</evidence>
<name>A0ABW8TC20_9CLOT</name>
<evidence type="ECO:0000313" key="14">
    <source>
        <dbReference type="Proteomes" id="UP001623592"/>
    </source>
</evidence>
<reference evidence="13 14" key="1">
    <citation type="submission" date="2024-11" db="EMBL/GenBank/DDBJ databases">
        <authorList>
            <person name="Heng Y.C."/>
            <person name="Lim A.C.H."/>
            <person name="Lee J.K.Y."/>
            <person name="Kittelmann S."/>
        </authorList>
    </citation>
    <scope>NUCLEOTIDE SEQUENCE [LARGE SCALE GENOMIC DNA]</scope>
    <source>
        <strain evidence="13 14">WILCCON 0114</strain>
    </source>
</reference>
<feature type="transmembrane region" description="Helical" evidence="11">
    <location>
        <begin position="20"/>
        <end position="40"/>
    </location>
</feature>
<evidence type="ECO:0000256" key="6">
    <source>
        <dbReference type="ARBA" id="ARBA00022692"/>
    </source>
</evidence>
<dbReference type="InterPro" id="IPR036890">
    <property type="entry name" value="HATPase_C_sf"/>
</dbReference>
<dbReference type="PROSITE" id="PS50109">
    <property type="entry name" value="HIS_KIN"/>
    <property type="match status" value="1"/>
</dbReference>
<dbReference type="EC" id="2.7.13.3" evidence="3"/>
<evidence type="ECO:0000313" key="13">
    <source>
        <dbReference type="EMBL" id="MFL0249263.1"/>
    </source>
</evidence>
<dbReference type="InterPro" id="IPR050351">
    <property type="entry name" value="BphY/WalK/GraS-like"/>
</dbReference>
<accession>A0ABW8TC20</accession>
<dbReference type="InterPro" id="IPR005467">
    <property type="entry name" value="His_kinase_dom"/>
</dbReference>
<sequence>MYLLSENKIDVIKNFLKDKLRITVGFFVSMITTILFYYLYTDGEVPVVYPSIIAIFVYIFFMVFEFYDYYKFNYAIYNFVENFDYSIDTNKNEYKTVEEVMNSIHSKYLKEITEMREEVQNNNKIFSQWIHNMKTPVAVIDIIIQKVRENEKFDYKMLNEIEEENNKLLNNLNQVLSMIRLEDFSKDYVPEVVDLNESIKNIIKEKKKEFIYSKVYPEKNYKDEEILIISDKKWNEFMLGQITNNAIKYSKGENESKTVYFEVEKSGEYTELSIRDEGIGIPDYDIRRVFEPFFTGENGRKIKNSTGIGLYICKVVCEKLGHEISLESNVNKGTIVKIRYLSKL</sequence>
<feature type="domain" description="Histidine kinase" evidence="12">
    <location>
        <begin position="128"/>
        <end position="344"/>
    </location>
</feature>
<dbReference type="SUPFAM" id="SSF55874">
    <property type="entry name" value="ATPase domain of HSP90 chaperone/DNA topoisomerase II/histidine kinase"/>
    <property type="match status" value="1"/>
</dbReference>
<comment type="catalytic activity">
    <reaction evidence="1">
        <text>ATP + protein L-histidine = ADP + protein N-phospho-L-histidine.</text>
        <dbReference type="EC" id="2.7.13.3"/>
    </reaction>
</comment>
<evidence type="ECO:0000256" key="5">
    <source>
        <dbReference type="ARBA" id="ARBA00022679"/>
    </source>
</evidence>
<dbReference type="PANTHER" id="PTHR45453:SF2">
    <property type="entry name" value="HISTIDINE KINASE"/>
    <property type="match status" value="1"/>
</dbReference>
<evidence type="ECO:0000256" key="7">
    <source>
        <dbReference type="ARBA" id="ARBA00022777"/>
    </source>
</evidence>
<dbReference type="InterPro" id="IPR004358">
    <property type="entry name" value="Sig_transdc_His_kin-like_C"/>
</dbReference>
<evidence type="ECO:0000259" key="12">
    <source>
        <dbReference type="PROSITE" id="PS50109"/>
    </source>
</evidence>
<evidence type="ECO:0000256" key="2">
    <source>
        <dbReference type="ARBA" id="ARBA00004651"/>
    </source>
</evidence>
<dbReference type="RefSeq" id="WP_406785936.1">
    <property type="nucleotide sequence ID" value="NZ_JBJIAA010000002.1"/>
</dbReference>
<keyword evidence="6 11" id="KW-0812">Transmembrane</keyword>